<evidence type="ECO:0000256" key="1">
    <source>
        <dbReference type="SAM" id="Coils"/>
    </source>
</evidence>
<proteinExistence type="predicted"/>
<dbReference type="HOGENOM" id="CLU_475553_0_0_0"/>
<sequence>MDKETLHSSAELERLSNEINDLDNPADKLKKTIELMEFSISQKGQPDFKTFWNARENCLALFKEEIPPAVRSGYWQKYRELTQQARLLKEHFEEESSFALEQIEKAIEAIENEMNDLENHVEQAELSDFPELFPPIKASRSMYLKLQKELNFLNAYASRINALRKEVAGTKMRMRKKNRFFERLSELGNRVFPKRKEFIETLSDQFASDIDLYIKQRFGQLSADRSPHVYREEIKALQTAAKMLSLNGKSFSETRKKLSECWDKIKELDKQRKKDYDAKKEIFEKNADEIRQKITAYKETSSSEHLSIGEAREKLDEIQKEMKGIELGREEVKQLREEIAEAKKPLLDLLKEEEVKRKKAQLEKEEQRQAAVNQVEEKISDLNSNYSKMEADALVRAIEDLKSEIGSLQIPDIEKEGMLRSFVHVEDAAIEKKDREEKLPEDPLELKNALQKRLQFKQERRSLIKDKFEEYRKASGSSGLDFEQSLHYNQQLTIEKERLEKISSEIKSVEERLSQL</sequence>
<accession>D6YRN5</accession>
<feature type="coiled-coil region" evidence="1">
    <location>
        <begin position="93"/>
        <end position="127"/>
    </location>
</feature>
<dbReference type="OrthoDB" id="19143at2"/>
<dbReference type="Proteomes" id="UP000001505">
    <property type="component" value="Chromosome"/>
</dbReference>
<dbReference type="eggNOG" id="COG1196">
    <property type="taxonomic scope" value="Bacteria"/>
</dbReference>
<dbReference type="EMBL" id="CP001928">
    <property type="protein sequence ID" value="ADI38730.1"/>
    <property type="molecule type" value="Genomic_DNA"/>
</dbReference>
<dbReference type="STRING" id="716544.wcw_1379"/>
<feature type="region of interest" description="Disordered" evidence="2">
    <location>
        <begin position="1"/>
        <end position="23"/>
    </location>
</feature>
<name>D6YRN5_WADCW</name>
<reference evidence="3 4" key="1">
    <citation type="journal article" date="2010" name="PLoS ONE">
        <title>The Waddlia genome: a window into chlamydial biology.</title>
        <authorList>
            <person name="Bertelli C."/>
            <person name="Collyn F."/>
            <person name="Croxatto A."/>
            <person name="Ruckert C."/>
            <person name="Polkinghorne A."/>
            <person name="Kebbi-Beghdadi C."/>
            <person name="Goesmann A."/>
            <person name="Vaughan L."/>
            <person name="Greub G."/>
        </authorList>
    </citation>
    <scope>NUCLEOTIDE SEQUENCE [LARGE SCALE GENOMIC DNA]</scope>
    <source>
        <strain evidence="4">ATCC VR-1470 / WSU 86-1044</strain>
    </source>
</reference>
<organism evidence="3 4">
    <name type="scientific">Waddlia chondrophila (strain ATCC VR-1470 / WSU 86-1044)</name>
    <dbReference type="NCBI Taxonomy" id="716544"/>
    <lineage>
        <taxon>Bacteria</taxon>
        <taxon>Pseudomonadati</taxon>
        <taxon>Chlamydiota</taxon>
        <taxon>Chlamydiia</taxon>
        <taxon>Parachlamydiales</taxon>
        <taxon>Waddliaceae</taxon>
        <taxon>Waddlia</taxon>
    </lineage>
</organism>
<evidence type="ECO:0000256" key="2">
    <source>
        <dbReference type="SAM" id="MobiDB-lite"/>
    </source>
</evidence>
<evidence type="ECO:0000313" key="3">
    <source>
        <dbReference type="EMBL" id="ADI38730.1"/>
    </source>
</evidence>
<feature type="compositionally biased region" description="Basic and acidic residues" evidence="2">
    <location>
        <begin position="1"/>
        <end position="16"/>
    </location>
</feature>
<evidence type="ECO:0000313" key="4">
    <source>
        <dbReference type="Proteomes" id="UP000001505"/>
    </source>
</evidence>
<keyword evidence="4" id="KW-1185">Reference proteome</keyword>
<dbReference type="KEGG" id="wch:wcw_1379"/>
<dbReference type="AlphaFoldDB" id="D6YRN5"/>
<feature type="coiled-coil region" evidence="1">
    <location>
        <begin position="273"/>
        <end position="392"/>
    </location>
</feature>
<dbReference type="RefSeq" id="WP_013182441.1">
    <property type="nucleotide sequence ID" value="NC_014225.1"/>
</dbReference>
<keyword evidence="1" id="KW-0175">Coiled coil</keyword>
<protein>
    <submittedName>
        <fullName evidence="3">Uncharacterized protein</fullName>
    </submittedName>
</protein>
<gene>
    <name evidence="3" type="ordered locus">wcw_1379</name>
</gene>